<keyword evidence="1" id="KW-0812">Transmembrane</keyword>
<dbReference type="Proteomes" id="UP000294682">
    <property type="component" value="Unassembled WGS sequence"/>
</dbReference>
<dbReference type="AlphaFoldDB" id="A0A9X8Y8P1"/>
<feature type="transmembrane region" description="Helical" evidence="1">
    <location>
        <begin position="41"/>
        <end position="66"/>
    </location>
</feature>
<feature type="transmembrane region" description="Helical" evidence="1">
    <location>
        <begin position="78"/>
        <end position="97"/>
    </location>
</feature>
<comment type="caution">
    <text evidence="2">The sequence shown here is derived from an EMBL/GenBank/DDBJ whole genome shotgun (WGS) entry which is preliminary data.</text>
</comment>
<keyword evidence="1" id="KW-0472">Membrane</keyword>
<organism evidence="2 3">
    <name type="scientific">Harryflintia acetispora</name>
    <dbReference type="NCBI Taxonomy" id="1849041"/>
    <lineage>
        <taxon>Bacteria</taxon>
        <taxon>Bacillati</taxon>
        <taxon>Bacillota</taxon>
        <taxon>Clostridia</taxon>
        <taxon>Eubacteriales</taxon>
        <taxon>Oscillospiraceae</taxon>
        <taxon>Harryflintia</taxon>
    </lineage>
</organism>
<reference evidence="2 3" key="1">
    <citation type="submission" date="2019-03" db="EMBL/GenBank/DDBJ databases">
        <title>Genomic Encyclopedia of Type Strains, Phase IV (KMG-IV): sequencing the most valuable type-strain genomes for metagenomic binning, comparative biology and taxonomic classification.</title>
        <authorList>
            <person name="Goeker M."/>
        </authorList>
    </citation>
    <scope>NUCLEOTIDE SEQUENCE [LARGE SCALE GENOMIC DNA]</scope>
    <source>
        <strain evidence="2 3">DSM 100433</strain>
    </source>
</reference>
<keyword evidence="3" id="KW-1185">Reference proteome</keyword>
<dbReference type="Gene3D" id="1.10.1760.20">
    <property type="match status" value="1"/>
</dbReference>
<feature type="transmembrane region" description="Helical" evidence="1">
    <location>
        <begin position="109"/>
        <end position="131"/>
    </location>
</feature>
<dbReference type="Pfam" id="PF12822">
    <property type="entry name" value="ECF_trnsprt"/>
    <property type="match status" value="1"/>
</dbReference>
<dbReference type="GO" id="GO:0022857">
    <property type="term" value="F:transmembrane transporter activity"/>
    <property type="evidence" value="ECO:0007669"/>
    <property type="project" value="InterPro"/>
</dbReference>
<keyword evidence="1" id="KW-1133">Transmembrane helix</keyword>
<feature type="transmembrane region" description="Helical" evidence="1">
    <location>
        <begin position="12"/>
        <end position="29"/>
    </location>
</feature>
<sequence length="202" mass="21186">MNEKKNLWSFQLNTASLVLIPAAVGINYIGKLFAGLLKLPLWLDSIGTMLAAFLAGPVVGALSGLINNVIYGLTMDPISFVYALTNVGIGIAVGLLARSGKIRGVKSAILGGVVVALVAVVISTPLNMIFWGGQTGNVWGDAVYAWCVAQGMPALVGSALDEVVVDLPDKIATILIAYGIFRGLPKKLTLLYQSGEKVESLD</sequence>
<evidence type="ECO:0000256" key="1">
    <source>
        <dbReference type="SAM" id="Phobius"/>
    </source>
</evidence>
<dbReference type="RefSeq" id="WP_079698992.1">
    <property type="nucleotide sequence ID" value="NZ_JADNAH010000044.1"/>
</dbReference>
<gene>
    <name evidence="2" type="ORF">EDD78_103178</name>
</gene>
<evidence type="ECO:0000313" key="3">
    <source>
        <dbReference type="Proteomes" id="UP000294682"/>
    </source>
</evidence>
<name>A0A9X8Y8P1_9FIRM</name>
<dbReference type="OrthoDB" id="9766854at2"/>
<dbReference type="EMBL" id="SLUK01000003">
    <property type="protein sequence ID" value="TCL44140.1"/>
    <property type="molecule type" value="Genomic_DNA"/>
</dbReference>
<protein>
    <submittedName>
        <fullName evidence="2">Energy-coupling factor transport system substrate-specific component</fullName>
    </submittedName>
</protein>
<dbReference type="InterPro" id="IPR024529">
    <property type="entry name" value="ECF_trnsprt_substrate-spec"/>
</dbReference>
<accession>A0A9X8Y8P1</accession>
<proteinExistence type="predicted"/>
<evidence type="ECO:0000313" key="2">
    <source>
        <dbReference type="EMBL" id="TCL44140.1"/>
    </source>
</evidence>